<dbReference type="EMBL" id="CAFBLU010000003">
    <property type="protein sequence ID" value="CAB4863945.1"/>
    <property type="molecule type" value="Genomic_DNA"/>
</dbReference>
<dbReference type="CDD" id="cd00593">
    <property type="entry name" value="RIBOc"/>
    <property type="match status" value="1"/>
</dbReference>
<dbReference type="PANTHER" id="PTHR11207">
    <property type="entry name" value="RIBONUCLEASE III"/>
    <property type="match status" value="1"/>
</dbReference>
<gene>
    <name evidence="8" type="ORF">UFOPK3444_00343</name>
</gene>
<accession>A0A6J7D4D5</accession>
<proteinExistence type="predicted"/>
<dbReference type="Pfam" id="PF00035">
    <property type="entry name" value="dsrm"/>
    <property type="match status" value="1"/>
</dbReference>
<dbReference type="SMART" id="SM00358">
    <property type="entry name" value="DSRM"/>
    <property type="match status" value="1"/>
</dbReference>
<evidence type="ECO:0000256" key="4">
    <source>
        <dbReference type="ARBA" id="ARBA00022884"/>
    </source>
</evidence>
<dbReference type="PANTHER" id="PTHR11207:SF0">
    <property type="entry name" value="RIBONUCLEASE 3"/>
    <property type="match status" value="1"/>
</dbReference>
<evidence type="ECO:0000256" key="2">
    <source>
        <dbReference type="ARBA" id="ARBA00022759"/>
    </source>
</evidence>
<keyword evidence="4" id="KW-0694">RNA-binding</keyword>
<reference evidence="8" key="1">
    <citation type="submission" date="2020-05" db="EMBL/GenBank/DDBJ databases">
        <authorList>
            <person name="Chiriac C."/>
            <person name="Salcher M."/>
            <person name="Ghai R."/>
            <person name="Kavagutti S V."/>
        </authorList>
    </citation>
    <scope>NUCLEOTIDE SEQUENCE</scope>
</reference>
<dbReference type="Pfam" id="PF14622">
    <property type="entry name" value="Ribonucleas_3_3"/>
    <property type="match status" value="1"/>
</dbReference>
<dbReference type="Gene3D" id="1.10.1520.10">
    <property type="entry name" value="Ribonuclease III domain"/>
    <property type="match status" value="1"/>
</dbReference>
<dbReference type="GO" id="GO:0010468">
    <property type="term" value="P:regulation of gene expression"/>
    <property type="evidence" value="ECO:0007669"/>
    <property type="project" value="TreeGrafter"/>
</dbReference>
<dbReference type="PROSITE" id="PS50137">
    <property type="entry name" value="DS_RBD"/>
    <property type="match status" value="1"/>
</dbReference>
<dbReference type="InterPro" id="IPR000999">
    <property type="entry name" value="RNase_III_dom"/>
</dbReference>
<dbReference type="InterPro" id="IPR036389">
    <property type="entry name" value="RNase_III_sf"/>
</dbReference>
<dbReference type="Gene3D" id="3.30.160.20">
    <property type="match status" value="1"/>
</dbReference>
<evidence type="ECO:0000259" key="6">
    <source>
        <dbReference type="PROSITE" id="PS50137"/>
    </source>
</evidence>
<dbReference type="SMART" id="SM00535">
    <property type="entry name" value="RIBOc"/>
    <property type="match status" value="1"/>
</dbReference>
<evidence type="ECO:0000259" key="7">
    <source>
        <dbReference type="PROSITE" id="PS50142"/>
    </source>
</evidence>
<feature type="compositionally biased region" description="Low complexity" evidence="5">
    <location>
        <begin position="212"/>
        <end position="226"/>
    </location>
</feature>
<protein>
    <submittedName>
        <fullName evidence="8">Unannotated protein</fullName>
    </submittedName>
</protein>
<organism evidence="8">
    <name type="scientific">freshwater metagenome</name>
    <dbReference type="NCBI Taxonomy" id="449393"/>
    <lineage>
        <taxon>unclassified sequences</taxon>
        <taxon>metagenomes</taxon>
        <taxon>ecological metagenomes</taxon>
    </lineage>
</organism>
<evidence type="ECO:0000313" key="8">
    <source>
        <dbReference type="EMBL" id="CAB4863945.1"/>
    </source>
</evidence>
<evidence type="ECO:0000256" key="1">
    <source>
        <dbReference type="ARBA" id="ARBA00022722"/>
    </source>
</evidence>
<dbReference type="InterPro" id="IPR014720">
    <property type="entry name" value="dsRBD_dom"/>
</dbReference>
<keyword evidence="2" id="KW-0255">Endonuclease</keyword>
<sequence length="226" mass="24485">MDLSQLIASLPEEEVRRATAHASWSRPRSTSYERLAFVGDSLLDVIITQHLDRVFDQAEFGPGVLTRIRARVVSDETLRVVAQRIGLDARAVELAPEDFRAHARTLVDTGKPLASMLEAIIAVCWRTHGPELTATAVITTFAPELDQAELEPVDRKSMLQEVLAKTGETVFYRAGPPSGPSHQPTFEVEAVREPDGTVIGFGSGPSKKAAEAEAAGEALELMEGKG</sequence>
<keyword evidence="1" id="KW-0540">Nuclease</keyword>
<dbReference type="GO" id="GO:0004525">
    <property type="term" value="F:ribonuclease III activity"/>
    <property type="evidence" value="ECO:0007669"/>
    <property type="project" value="InterPro"/>
</dbReference>
<dbReference type="AlphaFoldDB" id="A0A6J7D4D5"/>
<feature type="domain" description="DRBM" evidence="6">
    <location>
        <begin position="154"/>
        <end position="224"/>
    </location>
</feature>
<dbReference type="GO" id="GO:0005634">
    <property type="term" value="C:nucleus"/>
    <property type="evidence" value="ECO:0007669"/>
    <property type="project" value="TreeGrafter"/>
</dbReference>
<evidence type="ECO:0000256" key="3">
    <source>
        <dbReference type="ARBA" id="ARBA00022801"/>
    </source>
</evidence>
<feature type="region of interest" description="Disordered" evidence="5">
    <location>
        <begin position="202"/>
        <end position="226"/>
    </location>
</feature>
<name>A0A6J7D4D5_9ZZZZ</name>
<dbReference type="SUPFAM" id="SSF54768">
    <property type="entry name" value="dsRNA-binding domain-like"/>
    <property type="match status" value="1"/>
</dbReference>
<keyword evidence="3" id="KW-0378">Hydrolase</keyword>
<dbReference type="GO" id="GO:0003725">
    <property type="term" value="F:double-stranded RNA binding"/>
    <property type="evidence" value="ECO:0007669"/>
    <property type="project" value="TreeGrafter"/>
</dbReference>
<dbReference type="GO" id="GO:0006396">
    <property type="term" value="P:RNA processing"/>
    <property type="evidence" value="ECO:0007669"/>
    <property type="project" value="InterPro"/>
</dbReference>
<feature type="domain" description="RNase III" evidence="7">
    <location>
        <begin position="1"/>
        <end position="129"/>
    </location>
</feature>
<evidence type="ECO:0000256" key="5">
    <source>
        <dbReference type="SAM" id="MobiDB-lite"/>
    </source>
</evidence>
<dbReference type="PROSITE" id="PS50142">
    <property type="entry name" value="RNASE_3_2"/>
    <property type="match status" value="1"/>
</dbReference>
<dbReference type="SUPFAM" id="SSF69065">
    <property type="entry name" value="RNase III domain-like"/>
    <property type="match status" value="1"/>
</dbReference>